<dbReference type="EMBL" id="LLXH01000336">
    <property type="protein sequence ID" value="PKC68361.1"/>
    <property type="molecule type" value="Genomic_DNA"/>
</dbReference>
<evidence type="ECO:0000313" key="3">
    <source>
        <dbReference type="EMBL" id="CAB5343788.1"/>
    </source>
</evidence>
<sequence>MQYLLFKLIFSTALIIIFNYIKFANCKLFFTGGTGYKSIFTGNKLYYLSFPEISFFYVDLTGVSLDSDTLVDQSKWIDLTDIKPRPERTSTRPVLGGKVNDQIMFFDSDDGKSVTANSFDTTPKQWIINQNVKSLTPGFFSDLNGWVSDGKTGKAYTFDSINKGMTILDTINLSVGSGISTPKNLFAKKSTFYDDFVQVMIPNGQILFIGGKLGNEHQSMKSLLTYDSNKDTWQITNTVGAAPQERTKHTAVSTSDGRVILFGGIINNVPALPQLAVLDTSKAPYQWVTLTEEDPIGAFSEHTAVMANNYMIFAFGKNESETKELKSNNKDIYKLNISDPLKYKWSLLASFEGKPTSTTSSNSSSSASTPIQTDVSVGNSSFSKNFELKARWVVTIVVVIVALICISIFAVYRTRQYRNKNRVKNTYQHKLSSNDELDKNYI</sequence>
<evidence type="ECO:0000256" key="1">
    <source>
        <dbReference type="SAM" id="MobiDB-lite"/>
    </source>
</evidence>
<proteinExistence type="predicted"/>
<dbReference type="EMBL" id="CAGKOT010000005">
    <property type="protein sequence ID" value="CAB5343788.1"/>
    <property type="molecule type" value="Genomic_DNA"/>
</dbReference>
<dbReference type="SUPFAM" id="SSF50965">
    <property type="entry name" value="Galactose oxidase, central domain"/>
    <property type="match status" value="1"/>
</dbReference>
<feature type="region of interest" description="Disordered" evidence="1">
    <location>
        <begin position="355"/>
        <end position="375"/>
    </location>
</feature>
<evidence type="ECO:0000313" key="5">
    <source>
        <dbReference type="Proteomes" id="UP000232688"/>
    </source>
</evidence>
<dbReference type="InterPro" id="IPR011043">
    <property type="entry name" value="Gal_Oxase/kelch_b-propeller"/>
</dbReference>
<evidence type="ECO:0008006" key="6">
    <source>
        <dbReference type="Google" id="ProtNLM"/>
    </source>
</evidence>
<name>A0A2N0RYG2_9GLOM</name>
<keyword evidence="2" id="KW-1133">Transmembrane helix</keyword>
<dbReference type="PANTHER" id="PTHR46175">
    <property type="entry name" value="BACTERIOOPSIN TRANSCRIPTIONAL ACTIVATOR"/>
    <property type="match status" value="1"/>
</dbReference>
<dbReference type="PANTHER" id="PTHR46175:SF4">
    <property type="entry name" value="BACTERIOOPSIN TRANSCRIPTIONAL ACTIVATOR"/>
    <property type="match status" value="1"/>
</dbReference>
<dbReference type="Proteomes" id="UP000232688">
    <property type="component" value="Unassembled WGS sequence"/>
</dbReference>
<dbReference type="InterPro" id="IPR015915">
    <property type="entry name" value="Kelch-typ_b-propeller"/>
</dbReference>
<dbReference type="Gene3D" id="2.120.10.80">
    <property type="entry name" value="Kelch-type beta propeller"/>
    <property type="match status" value="1"/>
</dbReference>
<accession>A0A2N0RYG2</accession>
<protein>
    <recommendedName>
        <fullName evidence="6">Galactose oxidase</fullName>
    </recommendedName>
</protein>
<dbReference type="VEuPathDB" id="FungiDB:FUN_025024"/>
<dbReference type="Pfam" id="PF24681">
    <property type="entry name" value="Kelch_KLHDC2_KLHL20_DRC7"/>
    <property type="match status" value="1"/>
</dbReference>
<dbReference type="OrthoDB" id="2336178at2759"/>
<keyword evidence="2" id="KW-0472">Membrane</keyword>
<feature type="compositionally biased region" description="Low complexity" evidence="1">
    <location>
        <begin position="356"/>
        <end position="369"/>
    </location>
</feature>
<evidence type="ECO:0000313" key="4">
    <source>
        <dbReference type="EMBL" id="PKC68361.1"/>
    </source>
</evidence>
<comment type="caution">
    <text evidence="4">The sequence shown here is derived from an EMBL/GenBank/DDBJ whole genome shotgun (WGS) entry which is preliminary data.</text>
</comment>
<dbReference type="VEuPathDB" id="FungiDB:RhiirFUN_024391"/>
<evidence type="ECO:0000256" key="2">
    <source>
        <dbReference type="SAM" id="Phobius"/>
    </source>
</evidence>
<dbReference type="Proteomes" id="UP000684084">
    <property type="component" value="Unassembled WGS sequence"/>
</dbReference>
<keyword evidence="2" id="KW-0812">Transmembrane</keyword>
<gene>
    <name evidence="3" type="ORF">CHRIB12_LOCUS3888</name>
    <name evidence="4" type="ORF">RhiirA1_440653</name>
</gene>
<dbReference type="AlphaFoldDB" id="A0A2N0RYG2"/>
<reference evidence="3" key="3">
    <citation type="submission" date="2020-05" db="EMBL/GenBank/DDBJ databases">
        <authorList>
            <person name="Rincon C."/>
            <person name="Sanders R I."/>
            <person name="Robbins C."/>
            <person name="Chaturvedi A."/>
        </authorList>
    </citation>
    <scope>NUCLEOTIDE SEQUENCE</scope>
    <source>
        <strain evidence="3">CHB12</strain>
    </source>
</reference>
<organism evidence="4 5">
    <name type="scientific">Rhizophagus irregularis</name>
    <dbReference type="NCBI Taxonomy" id="588596"/>
    <lineage>
        <taxon>Eukaryota</taxon>
        <taxon>Fungi</taxon>
        <taxon>Fungi incertae sedis</taxon>
        <taxon>Mucoromycota</taxon>
        <taxon>Glomeromycotina</taxon>
        <taxon>Glomeromycetes</taxon>
        <taxon>Glomerales</taxon>
        <taxon>Glomeraceae</taxon>
        <taxon>Rhizophagus</taxon>
    </lineage>
</organism>
<feature type="transmembrane region" description="Helical" evidence="2">
    <location>
        <begin position="392"/>
        <end position="412"/>
    </location>
</feature>
<reference evidence="4 5" key="1">
    <citation type="submission" date="2017-10" db="EMBL/GenBank/DDBJ databases">
        <title>Extensive intraspecific genome diversity in a model arbuscular mycorrhizal fungus.</title>
        <authorList>
            <person name="Chen E.C.H."/>
            <person name="Morin E."/>
            <person name="Baudet D."/>
            <person name="Noel J."/>
            <person name="Ndikumana S."/>
            <person name="Charron P."/>
            <person name="St-Onge C."/>
            <person name="Giorgi J."/>
            <person name="Grigoriev I.V."/>
            <person name="Roux C."/>
            <person name="Martin F.M."/>
            <person name="Corradi N."/>
        </authorList>
    </citation>
    <scope>NUCLEOTIDE SEQUENCE [LARGE SCALE GENOMIC DNA]</scope>
    <source>
        <strain evidence="4 5">A1</strain>
    </source>
</reference>
<dbReference type="VEuPathDB" id="FungiDB:RhiirA1_440653"/>
<reference evidence="4 5" key="2">
    <citation type="submission" date="2017-10" db="EMBL/GenBank/DDBJ databases">
        <title>Genome analyses suggest a sexual origin of heterokaryosis in a supposedly ancient asexual fungus.</title>
        <authorList>
            <person name="Corradi N."/>
            <person name="Sedzielewska K."/>
            <person name="Noel J."/>
            <person name="Charron P."/>
            <person name="Farinelli L."/>
            <person name="Marton T."/>
            <person name="Kruger M."/>
            <person name="Pelin A."/>
            <person name="Brachmann A."/>
            <person name="Corradi N."/>
        </authorList>
    </citation>
    <scope>NUCLEOTIDE SEQUENCE [LARGE SCALE GENOMIC DNA]</scope>
    <source>
        <strain evidence="4 5">A1</strain>
    </source>
</reference>